<feature type="region of interest" description="Disordered" evidence="1">
    <location>
        <begin position="25"/>
        <end position="44"/>
    </location>
</feature>
<organism evidence="2 3">
    <name type="scientific">Heterodera trifolii</name>
    <dbReference type="NCBI Taxonomy" id="157864"/>
    <lineage>
        <taxon>Eukaryota</taxon>
        <taxon>Metazoa</taxon>
        <taxon>Ecdysozoa</taxon>
        <taxon>Nematoda</taxon>
        <taxon>Chromadorea</taxon>
        <taxon>Rhabditida</taxon>
        <taxon>Tylenchina</taxon>
        <taxon>Tylenchomorpha</taxon>
        <taxon>Tylenchoidea</taxon>
        <taxon>Heteroderidae</taxon>
        <taxon>Heteroderinae</taxon>
        <taxon>Heterodera</taxon>
    </lineage>
</organism>
<evidence type="ECO:0000313" key="2">
    <source>
        <dbReference type="EMBL" id="KAL3103045.1"/>
    </source>
</evidence>
<dbReference type="Proteomes" id="UP001620626">
    <property type="component" value="Unassembled WGS sequence"/>
</dbReference>
<accession>A0ABD2KK91</accession>
<reference evidence="2 3" key="1">
    <citation type="submission" date="2024-10" db="EMBL/GenBank/DDBJ databases">
        <authorList>
            <person name="Kim D."/>
        </authorList>
    </citation>
    <scope>NUCLEOTIDE SEQUENCE [LARGE SCALE GENOMIC DNA]</scope>
    <source>
        <strain evidence="2">BH-2024</strain>
    </source>
</reference>
<name>A0ABD2KK91_9BILA</name>
<proteinExistence type="predicted"/>
<gene>
    <name evidence="2" type="ORF">niasHT_021745</name>
</gene>
<sequence>MPRGYGMDEVMATTTAGQQNHHPVLLGDRQMGFGGGGTAGGKTAATNASRFRKYRIILLWSVKQKTQHFLAQSAHSLCVQ</sequence>
<dbReference type="EMBL" id="JBICBT010000737">
    <property type="protein sequence ID" value="KAL3103045.1"/>
    <property type="molecule type" value="Genomic_DNA"/>
</dbReference>
<evidence type="ECO:0000256" key="1">
    <source>
        <dbReference type="SAM" id="MobiDB-lite"/>
    </source>
</evidence>
<keyword evidence="3" id="KW-1185">Reference proteome</keyword>
<evidence type="ECO:0000313" key="3">
    <source>
        <dbReference type="Proteomes" id="UP001620626"/>
    </source>
</evidence>
<dbReference type="AlphaFoldDB" id="A0ABD2KK91"/>
<protein>
    <submittedName>
        <fullName evidence="2">Uncharacterized protein</fullName>
    </submittedName>
</protein>
<comment type="caution">
    <text evidence="2">The sequence shown here is derived from an EMBL/GenBank/DDBJ whole genome shotgun (WGS) entry which is preliminary data.</text>
</comment>